<dbReference type="STRING" id="92696.A0A4R0RCY3"/>
<feature type="domain" description="Aminotransferase class V" evidence="2">
    <location>
        <begin position="187"/>
        <end position="350"/>
    </location>
</feature>
<accession>A0A4R0RCY3</accession>
<sequence length="450" mass="51112">MTGERFSYDSESAPPAFGHPLKKYWAFDKDYINLNHVFAAAAEILLRAEQHPDRFHRVTYMPLLEESRELVAELIGAKLNEVVLVPNATHGLNTVLRSIEWREGDILLGTSTTYGAITKTLKFLGDRSEAPRPVVYSVTYTFPLTHQEIVDTFRTRVRELKFQHAKTRFTNVPGGSDDKGNRFVAVIDSIASNPGVLLPWKELIKVCEEEGIWTVLDAAHSVGQEPNINLSEAKPDFWISNCHKWLYAKRSCAILYVPERNQHIIKSSMPTSHMYGESTPRSRTGEQVPTFVAQHEWTGTQDFSPYLSVKAALRFRQWLGGEDKIHEYCHGLAMKGGVRLAEVMNTKVMDETGVLTLHMTNVLMPLPVDRAGQPPVYTSENLPHINVMLREKLFDDWNVYAAHYYHAGGWWVRASAQVWNEVSDFEYLGMALVAICKEIRTKFFPDVSDA</sequence>
<evidence type="ECO:0000256" key="1">
    <source>
        <dbReference type="ARBA" id="ARBA00022898"/>
    </source>
</evidence>
<dbReference type="InterPro" id="IPR015424">
    <property type="entry name" value="PyrdxlP-dep_Trfase"/>
</dbReference>
<reference evidence="3 4" key="1">
    <citation type="submission" date="2018-11" db="EMBL/GenBank/DDBJ databases">
        <title>Genome assembly of Steccherinum ochraceum LE-BIN_3174, the white-rot fungus of the Steccherinaceae family (The Residual Polyporoid clade, Polyporales, Basidiomycota).</title>
        <authorList>
            <person name="Fedorova T.V."/>
            <person name="Glazunova O.A."/>
            <person name="Landesman E.O."/>
            <person name="Moiseenko K.V."/>
            <person name="Psurtseva N.V."/>
            <person name="Savinova O.S."/>
            <person name="Shakhova N.V."/>
            <person name="Tyazhelova T.V."/>
            <person name="Vasina D.V."/>
        </authorList>
    </citation>
    <scope>NUCLEOTIDE SEQUENCE [LARGE SCALE GENOMIC DNA]</scope>
    <source>
        <strain evidence="3 4">LE-BIN_3174</strain>
    </source>
</reference>
<evidence type="ECO:0000259" key="2">
    <source>
        <dbReference type="Pfam" id="PF00266"/>
    </source>
</evidence>
<dbReference type="Pfam" id="PF00266">
    <property type="entry name" value="Aminotran_5"/>
    <property type="match status" value="2"/>
</dbReference>
<dbReference type="Proteomes" id="UP000292702">
    <property type="component" value="Unassembled WGS sequence"/>
</dbReference>
<dbReference type="OrthoDB" id="5978656at2759"/>
<organism evidence="3 4">
    <name type="scientific">Steccherinum ochraceum</name>
    <dbReference type="NCBI Taxonomy" id="92696"/>
    <lineage>
        <taxon>Eukaryota</taxon>
        <taxon>Fungi</taxon>
        <taxon>Dikarya</taxon>
        <taxon>Basidiomycota</taxon>
        <taxon>Agaricomycotina</taxon>
        <taxon>Agaricomycetes</taxon>
        <taxon>Polyporales</taxon>
        <taxon>Steccherinaceae</taxon>
        <taxon>Steccherinum</taxon>
    </lineage>
</organism>
<dbReference type="SUPFAM" id="SSF53383">
    <property type="entry name" value="PLP-dependent transferases"/>
    <property type="match status" value="1"/>
</dbReference>
<dbReference type="PANTHER" id="PTHR43092">
    <property type="entry name" value="L-CYSTEINE DESULFHYDRASE"/>
    <property type="match status" value="1"/>
</dbReference>
<dbReference type="InterPro" id="IPR015421">
    <property type="entry name" value="PyrdxlP-dep_Trfase_major"/>
</dbReference>
<comment type="caution">
    <text evidence="3">The sequence shown here is derived from an EMBL/GenBank/DDBJ whole genome shotgun (WGS) entry which is preliminary data.</text>
</comment>
<keyword evidence="4" id="KW-1185">Reference proteome</keyword>
<name>A0A4R0RCY3_9APHY</name>
<evidence type="ECO:0000313" key="4">
    <source>
        <dbReference type="Proteomes" id="UP000292702"/>
    </source>
</evidence>
<protein>
    <recommendedName>
        <fullName evidence="2">Aminotransferase class V domain-containing protein</fullName>
    </recommendedName>
</protein>
<gene>
    <name evidence="3" type="ORF">EIP91_002940</name>
</gene>
<dbReference type="AlphaFoldDB" id="A0A4R0RCY3"/>
<feature type="domain" description="Aminotransferase class V" evidence="2">
    <location>
        <begin position="62"/>
        <end position="164"/>
    </location>
</feature>
<proteinExistence type="predicted"/>
<keyword evidence="1" id="KW-0663">Pyridoxal phosphate</keyword>
<dbReference type="Gene3D" id="3.40.640.10">
    <property type="entry name" value="Type I PLP-dependent aspartate aminotransferase-like (Major domain)"/>
    <property type="match status" value="1"/>
</dbReference>
<dbReference type="InterPro" id="IPR000192">
    <property type="entry name" value="Aminotrans_V_dom"/>
</dbReference>
<dbReference type="PANTHER" id="PTHR43092:SF2">
    <property type="entry name" value="HERCYNYLCYSTEINE SULFOXIDE LYASE"/>
    <property type="match status" value="1"/>
</dbReference>
<dbReference type="EMBL" id="RWJN01000191">
    <property type="protein sequence ID" value="TCD65232.1"/>
    <property type="molecule type" value="Genomic_DNA"/>
</dbReference>
<evidence type="ECO:0000313" key="3">
    <source>
        <dbReference type="EMBL" id="TCD65232.1"/>
    </source>
</evidence>